<evidence type="ECO:0000256" key="4">
    <source>
        <dbReference type="SAM" id="MobiDB-lite"/>
    </source>
</evidence>
<comment type="similarity">
    <text evidence="2">Belongs to the eukaryotic/archaeal RNase P protein component 3 family.</text>
</comment>
<evidence type="ECO:0000313" key="6">
    <source>
        <dbReference type="Proteomes" id="UP001177023"/>
    </source>
</evidence>
<evidence type="ECO:0000256" key="1">
    <source>
        <dbReference type="ARBA" id="ARBA00004123"/>
    </source>
</evidence>
<dbReference type="GO" id="GO:0005655">
    <property type="term" value="C:nucleolar ribonuclease P complex"/>
    <property type="evidence" value="ECO:0007669"/>
    <property type="project" value="TreeGrafter"/>
</dbReference>
<dbReference type="PANTHER" id="PTHR13031:SF0">
    <property type="entry name" value="RIBONUCLEASE P PROTEIN SUBUNIT P30"/>
    <property type="match status" value="1"/>
</dbReference>
<reference evidence="5" key="1">
    <citation type="submission" date="2023-06" db="EMBL/GenBank/DDBJ databases">
        <authorList>
            <person name="Delattre M."/>
        </authorList>
    </citation>
    <scope>NUCLEOTIDE SEQUENCE</scope>
    <source>
        <strain evidence="5">AF72</strain>
    </source>
</reference>
<dbReference type="GO" id="GO:0008033">
    <property type="term" value="P:tRNA processing"/>
    <property type="evidence" value="ECO:0007669"/>
    <property type="project" value="UniProtKB-KW"/>
</dbReference>
<dbReference type="InterPro" id="IPR016195">
    <property type="entry name" value="Pol/histidinol_Pase-like"/>
</dbReference>
<dbReference type="Gene3D" id="3.20.20.140">
    <property type="entry name" value="Metal-dependent hydrolases"/>
    <property type="match status" value="1"/>
</dbReference>
<comment type="caution">
    <text evidence="5">The sequence shown here is derived from an EMBL/GenBank/DDBJ whole genome shotgun (WGS) entry which is preliminary data.</text>
</comment>
<accession>A0AA36GC61</accession>
<evidence type="ECO:0000256" key="3">
    <source>
        <dbReference type="ARBA" id="ARBA00022694"/>
    </source>
</evidence>
<feature type="region of interest" description="Disordered" evidence="4">
    <location>
        <begin position="55"/>
        <end position="77"/>
    </location>
</feature>
<dbReference type="Pfam" id="PF01876">
    <property type="entry name" value="RNase_P_p30"/>
    <property type="match status" value="1"/>
</dbReference>
<protein>
    <submittedName>
        <fullName evidence="5">Uncharacterized protein</fullName>
    </submittedName>
</protein>
<evidence type="ECO:0000313" key="5">
    <source>
        <dbReference type="EMBL" id="CAJ0585695.1"/>
    </source>
</evidence>
<dbReference type="EMBL" id="CATQJA010002706">
    <property type="protein sequence ID" value="CAJ0585695.1"/>
    <property type="molecule type" value="Genomic_DNA"/>
</dbReference>
<evidence type="ECO:0000256" key="2">
    <source>
        <dbReference type="ARBA" id="ARBA00007331"/>
    </source>
</evidence>
<dbReference type="InterPro" id="IPR002738">
    <property type="entry name" value="RNase_P_p30"/>
</dbReference>
<gene>
    <name evidence="5" type="ORF">MSPICULIGERA_LOCUS23707</name>
</gene>
<keyword evidence="6" id="KW-1185">Reference proteome</keyword>
<name>A0AA36GC61_9BILA</name>
<proteinExistence type="inferred from homology"/>
<comment type="subcellular location">
    <subcellularLocation>
        <location evidence="1">Nucleus</location>
    </subcellularLocation>
</comment>
<keyword evidence="3" id="KW-0819">tRNA processing</keyword>
<feature type="non-terminal residue" evidence="5">
    <location>
        <position position="1"/>
    </location>
</feature>
<dbReference type="SUPFAM" id="SSF89550">
    <property type="entry name" value="PHP domain-like"/>
    <property type="match status" value="1"/>
</dbReference>
<dbReference type="GO" id="GO:0003723">
    <property type="term" value="F:RNA binding"/>
    <property type="evidence" value="ECO:0007669"/>
    <property type="project" value="TreeGrafter"/>
</dbReference>
<dbReference type="AlphaFoldDB" id="A0AA36GC61"/>
<dbReference type="PANTHER" id="PTHR13031">
    <property type="entry name" value="RIBONUCLEASE P SUBUNIT P30"/>
    <property type="match status" value="1"/>
</dbReference>
<organism evidence="5 6">
    <name type="scientific">Mesorhabditis spiculigera</name>
    <dbReference type="NCBI Taxonomy" id="96644"/>
    <lineage>
        <taxon>Eukaryota</taxon>
        <taxon>Metazoa</taxon>
        <taxon>Ecdysozoa</taxon>
        <taxon>Nematoda</taxon>
        <taxon>Chromadorea</taxon>
        <taxon>Rhabditida</taxon>
        <taxon>Rhabditina</taxon>
        <taxon>Rhabditomorpha</taxon>
        <taxon>Rhabditoidea</taxon>
        <taxon>Rhabditidae</taxon>
        <taxon>Mesorhabditinae</taxon>
        <taxon>Mesorhabditis</taxon>
    </lineage>
</organism>
<dbReference type="Proteomes" id="UP001177023">
    <property type="component" value="Unassembled WGS sequence"/>
</dbReference>
<sequence length="326" mass="36696">MAAPPISISPRQFEFAEMNLIHSGSPALTLKLAQRAVLMGYDTFVINRDIGDHFAPELHEDDEPEEPQPKKKKKQKNAVGIPDPFLVDLSKIDSKQLENNGRRLRQFSRLTVTLNDADYVHNLFMDPQVKKYDLLAIRPGDLQIFNILQRKCDSFDIITYEATERVEWMKFSRQIRALQKEGVSFEITYVPALGDSHSRRMVLANGRSLFHSLANKGIIFASGARDVIDIRGPYDAMNMLTLFGIKPSIAKTYLSAFQRLCLLRCESKHSVKGAVAVHSLDNVPSSALAPKCALQRLLQVPEFRAQIEKLPPRPTPAEDPATMDQA</sequence>